<comment type="caution">
    <text evidence="2">The sequence shown here is derived from an EMBL/GenBank/DDBJ whole genome shotgun (WGS) entry which is preliminary data.</text>
</comment>
<proteinExistence type="predicted"/>
<evidence type="ECO:0000313" key="3">
    <source>
        <dbReference type="Proteomes" id="UP000634134"/>
    </source>
</evidence>
<keyword evidence="3" id="KW-1185">Reference proteome</keyword>
<evidence type="ECO:0000259" key="1">
    <source>
        <dbReference type="Pfam" id="PF01266"/>
    </source>
</evidence>
<reference evidence="3" key="1">
    <citation type="submission" date="2023-07" db="EMBL/GenBank/DDBJ databases">
        <title>Dyadobacter sp. nov 'subterranea' isolated from contaminted grondwater.</title>
        <authorList>
            <person name="Szabo I."/>
            <person name="Al-Omari J."/>
            <person name="Szerdahelyi S.G."/>
            <person name="Rado J."/>
        </authorList>
    </citation>
    <scope>NUCLEOTIDE SEQUENCE [LARGE SCALE GENOMIC DNA]</scope>
    <source>
        <strain evidence="3">UP-52</strain>
    </source>
</reference>
<dbReference type="SUPFAM" id="SSF51905">
    <property type="entry name" value="FAD/NAD(P)-binding domain"/>
    <property type="match status" value="1"/>
</dbReference>
<dbReference type="Gene3D" id="3.30.9.10">
    <property type="entry name" value="D-Amino Acid Oxidase, subunit A, domain 2"/>
    <property type="match status" value="1"/>
</dbReference>
<dbReference type="Pfam" id="PF01266">
    <property type="entry name" value="DAO"/>
    <property type="match status" value="1"/>
</dbReference>
<name>A0ABR9WFT7_9BACT</name>
<accession>A0ABR9WFT7</accession>
<dbReference type="PANTHER" id="PTHR13847">
    <property type="entry name" value="SARCOSINE DEHYDROGENASE-RELATED"/>
    <property type="match status" value="1"/>
</dbReference>
<protein>
    <submittedName>
        <fullName evidence="2">FAD-binding oxidoreductase</fullName>
    </submittedName>
</protein>
<dbReference type="InterPro" id="IPR036188">
    <property type="entry name" value="FAD/NAD-bd_sf"/>
</dbReference>
<sequence length="358" mass="40473">MTENLDSFYDYLIVGQGIAGTSLAWHLHNSGKKILLVNDSSLPSSSKVAAGIFNPLTGKKLVKTWLADDIFPYAQKFYSGLQEKLNSKILHQASIFRPFRSIEEQNSYLSRTSDPGISPYIKDPKLEVIPDHVHTPYGGMEVIQSGWVDLPVLLNGSKKYFSENNQYLESAFSADDLIFSEEHVIWKNITFDKVILCQGYFANDNKYFSWLPFTPVKGEILEVDIEKLSGSQIVNQGIFILPVSGSTCRVGATYSWDNLNWNVTENARLELEEKFKPIVKVPYKITGQSAGIRPSSHDRRPMLGIHPDQPRLGIFNGLGTKGVTLAPFFANQFSEYLVQHKELSEAVNIKRYFSLYFR</sequence>
<dbReference type="EMBL" id="JACYGY010000001">
    <property type="protein sequence ID" value="MBE9464369.1"/>
    <property type="molecule type" value="Genomic_DNA"/>
</dbReference>
<organism evidence="2 3">
    <name type="scientific">Dyadobacter subterraneus</name>
    <dbReference type="NCBI Taxonomy" id="2773304"/>
    <lineage>
        <taxon>Bacteria</taxon>
        <taxon>Pseudomonadati</taxon>
        <taxon>Bacteroidota</taxon>
        <taxon>Cytophagia</taxon>
        <taxon>Cytophagales</taxon>
        <taxon>Spirosomataceae</taxon>
        <taxon>Dyadobacter</taxon>
    </lineage>
</organism>
<evidence type="ECO:0000313" key="2">
    <source>
        <dbReference type="EMBL" id="MBE9464369.1"/>
    </source>
</evidence>
<dbReference type="Gene3D" id="3.50.50.60">
    <property type="entry name" value="FAD/NAD(P)-binding domain"/>
    <property type="match status" value="1"/>
</dbReference>
<dbReference type="Proteomes" id="UP000634134">
    <property type="component" value="Unassembled WGS sequence"/>
</dbReference>
<feature type="domain" description="FAD dependent oxidoreductase" evidence="1">
    <location>
        <begin position="10"/>
        <end position="331"/>
    </location>
</feature>
<gene>
    <name evidence="2" type="ORF">IEE83_20985</name>
</gene>
<dbReference type="RefSeq" id="WP_194122439.1">
    <property type="nucleotide sequence ID" value="NZ_JACYGY010000001.1"/>
</dbReference>
<dbReference type="InterPro" id="IPR006076">
    <property type="entry name" value="FAD-dep_OxRdtase"/>
</dbReference>